<evidence type="ECO:0000256" key="3">
    <source>
        <dbReference type="SAM" id="MobiDB-lite"/>
    </source>
</evidence>
<dbReference type="PANTHER" id="PTHR45947:SF3">
    <property type="entry name" value="SULFOQUINOVOSYL TRANSFERASE SQD2"/>
    <property type="match status" value="1"/>
</dbReference>
<dbReference type="EMBL" id="JANUGQ010000029">
    <property type="protein sequence ID" value="MCS0638984.1"/>
    <property type="molecule type" value="Genomic_DNA"/>
</dbReference>
<keyword evidence="7" id="KW-1185">Reference proteome</keyword>
<sequence>MSSGGPLRVLHVITGLGIGGAEQQLRALLRQLPTQHRVVTLTNPGPVADGLRADGVPVAHLAMGGNRDLTALPRLTRLIRAGGYDLVHTHLYRACLYGRIAARLAGVRTVVATEHSLGAAQIEGRPLTPGTRALYLAGERLGTATVAVSEAVARRLTDWGVAPERVRVVPNGIEPARFAHDPAARRAVRARLGLPPGAYVIGGVGRLVPGKRFDALVRAFAAVAAERPGIRLLLIGDGPERARLERLAAERGVADRVVWTGGVPQDRETAPPGRGTTTVLGGAPAPDGPGAAPTRVTAGLGGPLAPVPVRPEAPAPDGPGTAPVPAGREALGPVPAGPGAAPARAPVPSGPGGAPGLPGLPGPLGLPGLLAAMDLFVSASPDEAFGLAVVEALAAGLPVRYVACPALEDLPPGDAPGARRTGPTVPELAAALREAAGAGPVRLPVPAAVRHYDIARSARRLLSLYEACHERAGHPARHARPAHLIHQAHRTHRSHHDPSRSE</sequence>
<keyword evidence="2 6" id="KW-0808">Transferase</keyword>
<feature type="domain" description="Glycosyltransferase subfamily 4-like N-terminal" evidence="5">
    <location>
        <begin position="18"/>
        <end position="177"/>
    </location>
</feature>
<feature type="region of interest" description="Disordered" evidence="3">
    <location>
        <begin position="259"/>
        <end position="359"/>
    </location>
</feature>
<evidence type="ECO:0000313" key="7">
    <source>
        <dbReference type="Proteomes" id="UP001431313"/>
    </source>
</evidence>
<dbReference type="PANTHER" id="PTHR45947">
    <property type="entry name" value="SULFOQUINOVOSYL TRANSFERASE SQD2"/>
    <property type="match status" value="1"/>
</dbReference>
<dbReference type="Pfam" id="PF00534">
    <property type="entry name" value="Glycos_transf_1"/>
    <property type="match status" value="1"/>
</dbReference>
<protein>
    <submittedName>
        <fullName evidence="6">Glycosyltransferase</fullName>
        <ecNumber evidence="6">2.4.-.-</ecNumber>
    </submittedName>
</protein>
<feature type="compositionally biased region" description="Low complexity" evidence="3">
    <location>
        <begin position="281"/>
        <end position="293"/>
    </location>
</feature>
<gene>
    <name evidence="6" type="ORF">NX801_25720</name>
</gene>
<dbReference type="SUPFAM" id="SSF53756">
    <property type="entry name" value="UDP-Glycosyltransferase/glycogen phosphorylase"/>
    <property type="match status" value="2"/>
</dbReference>
<feature type="compositionally biased region" description="Pro residues" evidence="3">
    <location>
        <begin position="305"/>
        <end position="317"/>
    </location>
</feature>
<dbReference type="InterPro" id="IPR001296">
    <property type="entry name" value="Glyco_trans_1"/>
</dbReference>
<evidence type="ECO:0000256" key="2">
    <source>
        <dbReference type="ARBA" id="ARBA00022679"/>
    </source>
</evidence>
<evidence type="ECO:0000313" key="6">
    <source>
        <dbReference type="EMBL" id="MCS0638984.1"/>
    </source>
</evidence>
<dbReference type="EC" id="2.4.-.-" evidence="6"/>
<name>A0ABT2CNI3_9ACTN</name>
<accession>A0ABT2CNI3</accession>
<feature type="domain" description="Glycosyl transferase family 1" evidence="4">
    <location>
        <begin position="187"/>
        <end position="266"/>
    </location>
</feature>
<dbReference type="InterPro" id="IPR050194">
    <property type="entry name" value="Glycosyltransferase_grp1"/>
</dbReference>
<dbReference type="Pfam" id="PF13439">
    <property type="entry name" value="Glyco_transf_4"/>
    <property type="match status" value="1"/>
</dbReference>
<organism evidence="6 7">
    <name type="scientific">Streptomyces pyxinae</name>
    <dbReference type="NCBI Taxonomy" id="2970734"/>
    <lineage>
        <taxon>Bacteria</taxon>
        <taxon>Bacillati</taxon>
        <taxon>Actinomycetota</taxon>
        <taxon>Actinomycetes</taxon>
        <taxon>Kitasatosporales</taxon>
        <taxon>Streptomycetaceae</taxon>
        <taxon>Streptomyces</taxon>
    </lineage>
</organism>
<reference evidence="6" key="1">
    <citation type="submission" date="2022-08" db="EMBL/GenBank/DDBJ databases">
        <authorList>
            <person name="Somphong A."/>
            <person name="Phongsopitanun W."/>
        </authorList>
    </citation>
    <scope>NUCLEOTIDE SEQUENCE</scope>
    <source>
        <strain evidence="6">LP05-1</strain>
    </source>
</reference>
<comment type="caution">
    <text evidence="6">The sequence shown here is derived from an EMBL/GenBank/DDBJ whole genome shotgun (WGS) entry which is preliminary data.</text>
</comment>
<dbReference type="GO" id="GO:0016757">
    <property type="term" value="F:glycosyltransferase activity"/>
    <property type="evidence" value="ECO:0007669"/>
    <property type="project" value="UniProtKB-KW"/>
</dbReference>
<evidence type="ECO:0000259" key="5">
    <source>
        <dbReference type="Pfam" id="PF13439"/>
    </source>
</evidence>
<evidence type="ECO:0000259" key="4">
    <source>
        <dbReference type="Pfam" id="PF00534"/>
    </source>
</evidence>
<dbReference type="InterPro" id="IPR028098">
    <property type="entry name" value="Glyco_trans_4-like_N"/>
</dbReference>
<dbReference type="Gene3D" id="3.40.50.2000">
    <property type="entry name" value="Glycogen Phosphorylase B"/>
    <property type="match status" value="3"/>
</dbReference>
<dbReference type="Proteomes" id="UP001431313">
    <property type="component" value="Unassembled WGS sequence"/>
</dbReference>
<evidence type="ECO:0000256" key="1">
    <source>
        <dbReference type="ARBA" id="ARBA00022676"/>
    </source>
</evidence>
<proteinExistence type="predicted"/>
<keyword evidence="1 6" id="KW-0328">Glycosyltransferase</keyword>
<feature type="compositionally biased region" description="Low complexity" evidence="3">
    <location>
        <begin position="330"/>
        <end position="347"/>
    </location>
</feature>